<dbReference type="Gene3D" id="3.40.50.720">
    <property type="entry name" value="NAD(P)-binding Rossmann-like Domain"/>
    <property type="match status" value="1"/>
</dbReference>
<accession>A0A2G9QLN7</accession>
<protein>
    <submittedName>
        <fullName evidence="1">Uncharacterized protein</fullName>
    </submittedName>
</protein>
<gene>
    <name evidence="1" type="ORF">AB205_0219610</name>
</gene>
<evidence type="ECO:0000313" key="2">
    <source>
        <dbReference type="Proteomes" id="UP000228934"/>
    </source>
</evidence>
<sequence length="43" mass="4781">MNSNVSSPVNLGNPEEHTILEFARLIKHLVGEFSLPLRYPASC</sequence>
<dbReference type="AlphaFoldDB" id="A0A2G9QLN7"/>
<dbReference type="Proteomes" id="UP000228934">
    <property type="component" value="Unassembled WGS sequence"/>
</dbReference>
<evidence type="ECO:0000313" key="1">
    <source>
        <dbReference type="EMBL" id="PIO16530.1"/>
    </source>
</evidence>
<keyword evidence="2" id="KW-1185">Reference proteome</keyword>
<organism evidence="1 2">
    <name type="scientific">Aquarana catesbeiana</name>
    <name type="common">American bullfrog</name>
    <name type="synonym">Rana catesbeiana</name>
    <dbReference type="NCBI Taxonomy" id="8400"/>
    <lineage>
        <taxon>Eukaryota</taxon>
        <taxon>Metazoa</taxon>
        <taxon>Chordata</taxon>
        <taxon>Craniata</taxon>
        <taxon>Vertebrata</taxon>
        <taxon>Euteleostomi</taxon>
        <taxon>Amphibia</taxon>
        <taxon>Batrachia</taxon>
        <taxon>Anura</taxon>
        <taxon>Neobatrachia</taxon>
        <taxon>Ranoidea</taxon>
        <taxon>Ranidae</taxon>
        <taxon>Aquarana</taxon>
    </lineage>
</organism>
<dbReference type="OrthoDB" id="331544at2759"/>
<name>A0A2G9QLN7_AQUCT</name>
<proteinExistence type="predicted"/>
<reference evidence="2" key="1">
    <citation type="journal article" date="2017" name="Nat. Commun.">
        <title>The North American bullfrog draft genome provides insight into hormonal regulation of long noncoding RNA.</title>
        <authorList>
            <person name="Hammond S.A."/>
            <person name="Warren R.L."/>
            <person name="Vandervalk B.P."/>
            <person name="Kucuk E."/>
            <person name="Khan H."/>
            <person name="Gibb E.A."/>
            <person name="Pandoh P."/>
            <person name="Kirk H."/>
            <person name="Zhao Y."/>
            <person name="Jones M."/>
            <person name="Mungall A.J."/>
            <person name="Coope R."/>
            <person name="Pleasance S."/>
            <person name="Moore R.A."/>
            <person name="Holt R.A."/>
            <person name="Round J.M."/>
            <person name="Ohora S."/>
            <person name="Walle B.V."/>
            <person name="Veldhoen N."/>
            <person name="Helbing C.C."/>
            <person name="Birol I."/>
        </authorList>
    </citation>
    <scope>NUCLEOTIDE SEQUENCE [LARGE SCALE GENOMIC DNA]</scope>
</reference>
<dbReference type="EMBL" id="KV958813">
    <property type="protein sequence ID" value="PIO16530.1"/>
    <property type="molecule type" value="Genomic_DNA"/>
</dbReference>